<dbReference type="GO" id="GO:0045087">
    <property type="term" value="P:innate immune response"/>
    <property type="evidence" value="ECO:0007669"/>
    <property type="project" value="UniProtKB-KW"/>
</dbReference>
<reference evidence="9" key="4">
    <citation type="submission" date="2025-09" db="UniProtKB">
        <authorList>
            <consortium name="Ensembl"/>
        </authorList>
    </citation>
    <scope>IDENTIFICATION</scope>
</reference>
<dbReference type="AlphaFoldDB" id="A0A3P8NQE1"/>
<evidence type="ECO:0000259" key="8">
    <source>
        <dbReference type="PROSITE" id="PS51830"/>
    </source>
</evidence>
<dbReference type="InterPro" id="IPR001875">
    <property type="entry name" value="DED_dom"/>
</dbReference>
<accession>A0A3P8NQE1</accession>
<dbReference type="InterPro" id="IPR051249">
    <property type="entry name" value="NLRP_Inflammasome"/>
</dbReference>
<dbReference type="PANTHER" id="PTHR46985">
    <property type="entry name" value="NACHT, LRR AND PYD DOMAINS-CONTAINING PROTEIN 1"/>
    <property type="match status" value="1"/>
</dbReference>
<reference evidence="10" key="2">
    <citation type="submission" date="2023-03" db="EMBL/GenBank/DDBJ databases">
        <authorList>
            <consortium name="Wellcome Sanger Institute Data Sharing"/>
        </authorList>
    </citation>
    <scope>NUCLEOTIDE SEQUENCE [LARGE SCALE GENOMIC DNA]</scope>
</reference>
<dbReference type="Bgee" id="ENSACLG00000004739">
    <property type="expression patterns" value="Expressed in anal fin and 4 other cell types or tissues"/>
</dbReference>
<dbReference type="Pfam" id="PF13553">
    <property type="entry name" value="FIIND"/>
    <property type="match status" value="1"/>
</dbReference>
<dbReference type="InterPro" id="IPR004020">
    <property type="entry name" value="DAPIN"/>
</dbReference>
<sequence>MLEIQAAASSIDDSEVKPGPNTPDINPKDVKKVIQLPSSFIPEVKNECAQIFYRFKCPGSGLFHCILTGLVFDMTREAELLYKIIQWDESVLQPAGKMAAGPLFDIKCCEDAVRQLHFPHCVKTQEALLSDGLLSVAHFTDDAMSFIKPLKITDTHVIVDNPHLSAFGLVLDFLMGIWNKQVKGQVLLFLSPPNHAKQTQNINVLLLPRNIPMTEVSKHHQPSHFILVPSACNLIKNTTYTVHCPVANKIQPKRAEFDMEFGPNYSPTFVIRLPMNTDEVTLTIRDQTDTEVWEHEADLTDHLPFSADGRIPAEKIMVMLLDILEDLNDEEFKKFKWHLKTEVWNNISPIKENYLSKADRNDTVDLMVQTYEITGAVQVMENILKTICRNDLVKKLSTLRH</sequence>
<dbReference type="GeneTree" id="ENSGT01150000286911"/>
<evidence type="ECO:0000313" key="9">
    <source>
        <dbReference type="Ensembl" id="ENSACLP00000007036.2"/>
    </source>
</evidence>
<dbReference type="PROSITE" id="PS50168">
    <property type="entry name" value="DED"/>
    <property type="match status" value="1"/>
</dbReference>
<feature type="domain" description="DED" evidence="6">
    <location>
        <begin position="315"/>
        <end position="398"/>
    </location>
</feature>
<dbReference type="InterPro" id="IPR025307">
    <property type="entry name" value="FIIND_dom"/>
</dbReference>
<organism evidence="9 10">
    <name type="scientific">Astatotilapia calliptera</name>
    <name type="common">Eastern happy</name>
    <name type="synonym">Chromis callipterus</name>
    <dbReference type="NCBI Taxonomy" id="8154"/>
    <lineage>
        <taxon>Eukaryota</taxon>
        <taxon>Metazoa</taxon>
        <taxon>Chordata</taxon>
        <taxon>Craniata</taxon>
        <taxon>Vertebrata</taxon>
        <taxon>Euteleostomi</taxon>
        <taxon>Actinopterygii</taxon>
        <taxon>Neopterygii</taxon>
        <taxon>Teleostei</taxon>
        <taxon>Neoteleostei</taxon>
        <taxon>Acanthomorphata</taxon>
        <taxon>Ovalentaria</taxon>
        <taxon>Cichlomorphae</taxon>
        <taxon>Cichliformes</taxon>
        <taxon>Cichlidae</taxon>
        <taxon>African cichlids</taxon>
        <taxon>Pseudocrenilabrinae</taxon>
        <taxon>Haplochromini</taxon>
        <taxon>Astatotilapia</taxon>
    </lineage>
</organism>
<reference evidence="9" key="3">
    <citation type="submission" date="2025-08" db="UniProtKB">
        <authorList>
            <consortium name="Ensembl"/>
        </authorList>
    </citation>
    <scope>IDENTIFICATION</scope>
</reference>
<dbReference type="InterPro" id="IPR011029">
    <property type="entry name" value="DEATH-like_dom_sf"/>
</dbReference>
<dbReference type="SMART" id="SM01289">
    <property type="entry name" value="PYRIN"/>
    <property type="match status" value="1"/>
</dbReference>
<dbReference type="Proteomes" id="UP000265100">
    <property type="component" value="Chromosome 23"/>
</dbReference>
<proteinExistence type="predicted"/>
<dbReference type="GO" id="GO:0042981">
    <property type="term" value="P:regulation of apoptotic process"/>
    <property type="evidence" value="ECO:0007669"/>
    <property type="project" value="InterPro"/>
</dbReference>
<dbReference type="PANTHER" id="PTHR46985:SF2">
    <property type="entry name" value="APOPTOSIS-ASSOCIATED SPECK-LIKE PROTEIN CONTAINING A CARD"/>
    <property type="match status" value="1"/>
</dbReference>
<protein>
    <recommendedName>
        <fullName evidence="11">FIIND domain-containing protein</fullName>
    </recommendedName>
</protein>
<comment type="subcellular location">
    <subcellularLocation>
        <location evidence="1">Cytoplasm</location>
        <location evidence="1">Cytosol</location>
    </subcellularLocation>
</comment>
<evidence type="ECO:0000256" key="5">
    <source>
        <dbReference type="SAM" id="MobiDB-lite"/>
    </source>
</evidence>
<dbReference type="Pfam" id="PF23679">
    <property type="entry name" value="UPA-FIIND"/>
    <property type="match status" value="1"/>
</dbReference>
<dbReference type="PROSITE" id="PS51830">
    <property type="entry name" value="FIIND"/>
    <property type="match status" value="1"/>
</dbReference>
<evidence type="ECO:0000256" key="1">
    <source>
        <dbReference type="ARBA" id="ARBA00004514"/>
    </source>
</evidence>
<keyword evidence="2" id="KW-0963">Cytoplasm</keyword>
<keyword evidence="3" id="KW-0399">Innate immunity</keyword>
<reference evidence="9 10" key="1">
    <citation type="submission" date="2018-05" db="EMBL/GenBank/DDBJ databases">
        <authorList>
            <person name="Datahose"/>
        </authorList>
    </citation>
    <scope>NUCLEOTIDE SEQUENCE</scope>
</reference>
<dbReference type="Ensembl" id="ENSACLT00000007192.2">
    <property type="protein sequence ID" value="ENSACLP00000007036.2"/>
    <property type="gene ID" value="ENSACLG00000004739.2"/>
</dbReference>
<dbReference type="Pfam" id="PF02758">
    <property type="entry name" value="PYRIN"/>
    <property type="match status" value="1"/>
</dbReference>
<feature type="domain" description="FIIND" evidence="8">
    <location>
        <begin position="33"/>
        <end position="311"/>
    </location>
</feature>
<evidence type="ECO:0000256" key="4">
    <source>
        <dbReference type="ARBA" id="ARBA00022859"/>
    </source>
</evidence>
<name>A0A3P8NQE1_ASTCA</name>
<keyword evidence="4" id="KW-0391">Immunity</keyword>
<evidence type="ECO:0000256" key="2">
    <source>
        <dbReference type="ARBA" id="ARBA00022490"/>
    </source>
</evidence>
<evidence type="ECO:0000313" key="10">
    <source>
        <dbReference type="Proteomes" id="UP000265100"/>
    </source>
</evidence>
<evidence type="ECO:0008006" key="11">
    <source>
        <dbReference type="Google" id="ProtNLM"/>
    </source>
</evidence>
<dbReference type="SUPFAM" id="SSF47986">
    <property type="entry name" value="DEATH domain"/>
    <property type="match status" value="1"/>
</dbReference>
<dbReference type="CDD" id="cd08321">
    <property type="entry name" value="Pyrin_ASC-like"/>
    <property type="match status" value="1"/>
</dbReference>
<evidence type="ECO:0000259" key="7">
    <source>
        <dbReference type="PROSITE" id="PS50824"/>
    </source>
</evidence>
<evidence type="ECO:0000256" key="3">
    <source>
        <dbReference type="ARBA" id="ARBA00022588"/>
    </source>
</evidence>
<keyword evidence="10" id="KW-1185">Reference proteome</keyword>
<dbReference type="Gene3D" id="1.10.533.10">
    <property type="entry name" value="Death Domain, Fas"/>
    <property type="match status" value="1"/>
</dbReference>
<feature type="domain" description="Pyrin" evidence="7">
    <location>
        <begin position="311"/>
        <end position="401"/>
    </location>
</feature>
<dbReference type="GO" id="GO:0005829">
    <property type="term" value="C:cytosol"/>
    <property type="evidence" value="ECO:0007669"/>
    <property type="project" value="UniProtKB-SubCell"/>
</dbReference>
<dbReference type="PROSITE" id="PS50824">
    <property type="entry name" value="DAPIN"/>
    <property type="match status" value="1"/>
</dbReference>
<feature type="region of interest" description="Disordered" evidence="5">
    <location>
        <begin position="1"/>
        <end position="28"/>
    </location>
</feature>
<evidence type="ECO:0000259" key="6">
    <source>
        <dbReference type="PROSITE" id="PS50168"/>
    </source>
</evidence>